<evidence type="ECO:0000256" key="4">
    <source>
        <dbReference type="ARBA" id="ARBA00023163"/>
    </source>
</evidence>
<protein>
    <submittedName>
        <fullName evidence="7">SNF5-domain-containing protein</fullName>
    </submittedName>
</protein>
<feature type="compositionally biased region" description="Polar residues" evidence="6">
    <location>
        <begin position="492"/>
        <end position="503"/>
    </location>
</feature>
<feature type="compositionally biased region" description="Polar residues" evidence="6">
    <location>
        <begin position="237"/>
        <end position="247"/>
    </location>
</feature>
<feature type="compositionally biased region" description="Pro residues" evidence="6">
    <location>
        <begin position="534"/>
        <end position="549"/>
    </location>
</feature>
<keyword evidence="5" id="KW-0539">Nucleus</keyword>
<feature type="compositionally biased region" description="Low complexity" evidence="6">
    <location>
        <begin position="220"/>
        <end position="236"/>
    </location>
</feature>
<feature type="compositionally biased region" description="Gly residues" evidence="6">
    <location>
        <begin position="259"/>
        <end position="276"/>
    </location>
</feature>
<feature type="region of interest" description="Disordered" evidence="6">
    <location>
        <begin position="405"/>
        <end position="715"/>
    </location>
</feature>
<dbReference type="Proteomes" id="UP000076727">
    <property type="component" value="Unassembled WGS sequence"/>
</dbReference>
<sequence length="1807" mass="188811">MNTSPTQPHGSPQPPQGGINPALLAAMGQGQGGMGGITPAQMQQMYARGMNPQQMMAAMQQGGMGGMGGGGGGMNAMNMGMGGAGGGGGMGMGGMNMNQQQQQMMMRMMQQQRSHQQQGMGGQGGVTPQQLMGGGGGINPAALMGGGGMNNMGGGGMGGMGNMGMNGTMNPAAMMMNGGGGGGGGMGNMGMGGGMGGMGGMNNMGGMSGINPAALMGGASSPTNPSSMSSPTVPSPQNYHSGSQPTSPALDVSPASQFGMGGGMGGPGMGMQGGGMNASQGMGGMGSMNAGMPMNAAATPAQGNMHASFQHMGLSPAQLAHLTQLPHAEREKQLMQMKMMQMQKMAAMRERHAQGQGQGAQEGLPGQAMQGMGGMGGMQGMQGMQGMHNMQGMGSMGSMQGMQGMHNMQGGMQGMQGGAQAQGMSPAHERFQQLSQGQYDPHQRPSSAASTSSHRASSVQPSGMPGMGHPQANQSHMMPPPTAIPPRPPTASSHRQQGQQQFGNLGAPSPRPHAANGPGATPSPRVHSGALPGTPAPTPGPGGPIPIQPRPTSTAPGAGPMTRPGTSVGMHPAHMQAQAGQGQEGMKVPSRPTTASGFAQSQHQQGQNAGMLSAGGGQQAAKSPSGYPPIAPAPTAPGSPVRGSKRKAGGTPGPGGQFGQQQGPQQAQPHQQAGQQQQPHQGTQNAHQPQVQQQEGLSAHGLPQTPRLSVSASNVPNAGAGANGIPNAAANTGLTGMGIAGNVGPSPASANPMISMGMGLMGGAGGGMMGPPVLPRTASQAGEIGAGIGVNGRQMSSGSLSMAGGMGAVPPAQTMNAGIGIDLAAPQTPVRQGSQPPGSMSSPFANAGPPAVNASAGNVPTAPGLDRKASVQDGSTALPTSDGTQSRTASGANGALAPASATNGVSTTAAPPPPTIIPQLPPLNVQLNPKTSRVTIVPLVESGTRIPPLNPEEIANVKKWMEVDKEYDGRYKVMKEKMAVELRDTVGKPKAWWEKDSVMEEGRVPMPAQRGPGARRPEKWSLTGLKQSKEKEIRDKKRAGKREGFKPPRRLKPEEANRPEQLVPIRLEFDVEHHKMRDTFIWNLNDPVVTPEIFAQSVVDDYALPSSYHSVITKAIQDQLSDFKAHSTTFGEDGVYVSSDTEDIQSGTIDDEEAEWWTSWRKTIRSPTFHKRALGRADLRSRKRRKVVKEETVEAPSLASVPSQELPMSVDDFDDDDSSMQEELRILVKLDVVAGSVKLEDQFEWNIENGDPSPEQFAEIYCRDLGLGGEFKTAIAHSIREQVQIYQKSLFLVGHPSDGSAVQDDDLRMSLLPSLTTGARAIDQVSAFTPILNYLSDSEIERNEKEREKELNRRRRKTTRGRRGIALPDREPPKTFRTPAIGFPEVDAATLAAVTAAAAPTSRRAAAAAASHNIANMIASENGTVVLPSAQPTPLAPITPSAPKDKKPKGLFKAPSFPSSVLRPRVNLRGATPSTIADTSTFPPPIEGDLPLPSNSAGADSKGARVVLSAKRTKELEREAKEKEYADGQHANMINGVWHCSNCGCPENIAIGRRKGPLGDKSQCGTCGKYWHRHRRPRPVEYNADEEYHRNLQREAEQARVAAKRRRPPPSQVDEQKTAPEDGDAEPETPVIPKTEVPADPQTSNPAARAMSPMSTASSASESPLAQRMTRATAASSAPPEPPAQESNGDADANATAPPTGSPPQLPLSMPPSMNASVRTQAMPEWLQRAMAEMQAKYPDDRFEATARKPTAPNATTTEWRLKCLDCPGKLYTPGPGETLQNYEVHLRNRQHRQKVNVRIEAAQTMS</sequence>
<feature type="compositionally biased region" description="Basic residues" evidence="6">
    <location>
        <begin position="1352"/>
        <end position="1363"/>
    </location>
</feature>
<comment type="similarity">
    <text evidence="2">Belongs to the SNF5 family.</text>
</comment>
<feature type="compositionally biased region" description="Basic and acidic residues" evidence="6">
    <location>
        <begin position="1342"/>
        <end position="1351"/>
    </location>
</feature>
<dbReference type="GO" id="GO:0000228">
    <property type="term" value="C:nuclear chromosome"/>
    <property type="evidence" value="ECO:0007669"/>
    <property type="project" value="InterPro"/>
</dbReference>
<feature type="compositionally biased region" description="Pro residues" evidence="6">
    <location>
        <begin position="626"/>
        <end position="637"/>
    </location>
</feature>
<feature type="compositionally biased region" description="Pro residues" evidence="6">
    <location>
        <begin position="478"/>
        <end position="489"/>
    </location>
</feature>
<keyword evidence="8" id="KW-1185">Reference proteome</keyword>
<feature type="compositionally biased region" description="Pro residues" evidence="6">
    <location>
        <begin position="1700"/>
        <end position="1710"/>
    </location>
</feature>
<dbReference type="PANTHER" id="PTHR10019">
    <property type="entry name" value="SNF5"/>
    <property type="match status" value="1"/>
</dbReference>
<feature type="compositionally biased region" description="Low complexity" evidence="6">
    <location>
        <begin position="446"/>
        <end position="458"/>
    </location>
</feature>
<accession>A0A165L9H8</accession>
<feature type="region of interest" description="Disordered" evidence="6">
    <location>
        <begin position="827"/>
        <end position="923"/>
    </location>
</feature>
<feature type="region of interest" description="Disordered" evidence="6">
    <location>
        <begin position="1595"/>
        <end position="1715"/>
    </location>
</feature>
<feature type="compositionally biased region" description="Low complexity" evidence="6">
    <location>
        <begin position="1"/>
        <end position="10"/>
    </location>
</feature>
<evidence type="ECO:0000256" key="6">
    <source>
        <dbReference type="SAM" id="MobiDB-lite"/>
    </source>
</evidence>
<evidence type="ECO:0000256" key="2">
    <source>
        <dbReference type="ARBA" id="ARBA00010239"/>
    </source>
</evidence>
<reference evidence="7 8" key="1">
    <citation type="journal article" date="2016" name="Mol. Biol. Evol.">
        <title>Comparative Genomics of Early-Diverging Mushroom-Forming Fungi Provides Insights into the Origins of Lignocellulose Decay Capabilities.</title>
        <authorList>
            <person name="Nagy L.G."/>
            <person name="Riley R."/>
            <person name="Tritt A."/>
            <person name="Adam C."/>
            <person name="Daum C."/>
            <person name="Floudas D."/>
            <person name="Sun H."/>
            <person name="Yadav J.S."/>
            <person name="Pangilinan J."/>
            <person name="Larsson K.H."/>
            <person name="Matsuura K."/>
            <person name="Barry K."/>
            <person name="Labutti K."/>
            <person name="Kuo R."/>
            <person name="Ohm R.A."/>
            <person name="Bhattacharya S.S."/>
            <person name="Shirouzu T."/>
            <person name="Yoshinaga Y."/>
            <person name="Martin F.M."/>
            <person name="Grigoriev I.V."/>
            <person name="Hibbett D.S."/>
        </authorList>
    </citation>
    <scope>NUCLEOTIDE SEQUENCE [LARGE SCALE GENOMIC DNA]</scope>
    <source>
        <strain evidence="7 8">L-15889</strain>
    </source>
</reference>
<feature type="compositionally biased region" description="Low complexity" evidence="6">
    <location>
        <begin position="832"/>
        <end position="843"/>
    </location>
</feature>
<proteinExistence type="inferred from homology"/>
<feature type="region of interest" description="Disordered" evidence="6">
    <location>
        <begin position="215"/>
        <end position="276"/>
    </location>
</feature>
<evidence type="ECO:0000256" key="5">
    <source>
        <dbReference type="ARBA" id="ARBA00023242"/>
    </source>
</evidence>
<dbReference type="Pfam" id="PF04855">
    <property type="entry name" value="SNF5"/>
    <property type="match status" value="1"/>
</dbReference>
<dbReference type="InterPro" id="IPR006939">
    <property type="entry name" value="SNF5"/>
</dbReference>
<dbReference type="GO" id="GO:0006338">
    <property type="term" value="P:chromatin remodeling"/>
    <property type="evidence" value="ECO:0007669"/>
    <property type="project" value="InterPro"/>
</dbReference>
<feature type="region of interest" description="Disordered" evidence="6">
    <location>
        <begin position="1004"/>
        <end position="1056"/>
    </location>
</feature>
<dbReference type="STRING" id="1314783.A0A165L9H8"/>
<feature type="compositionally biased region" description="Polar residues" evidence="6">
    <location>
        <begin position="872"/>
        <end position="891"/>
    </location>
</feature>
<name>A0A165L9H8_9APHY</name>
<evidence type="ECO:0000313" key="7">
    <source>
        <dbReference type="EMBL" id="KZT64122.1"/>
    </source>
</evidence>
<dbReference type="EMBL" id="KV429140">
    <property type="protein sequence ID" value="KZT64122.1"/>
    <property type="molecule type" value="Genomic_DNA"/>
</dbReference>
<evidence type="ECO:0000256" key="3">
    <source>
        <dbReference type="ARBA" id="ARBA00023015"/>
    </source>
</evidence>
<feature type="region of interest" description="Disordered" evidence="6">
    <location>
        <begin position="1342"/>
        <end position="1380"/>
    </location>
</feature>
<comment type="subcellular location">
    <subcellularLocation>
        <location evidence="1">Nucleus</location>
    </subcellularLocation>
</comment>
<dbReference type="OrthoDB" id="515064at2759"/>
<feature type="compositionally biased region" description="Polar residues" evidence="6">
    <location>
        <begin position="685"/>
        <end position="696"/>
    </location>
</feature>
<feature type="compositionally biased region" description="Basic and acidic residues" evidence="6">
    <location>
        <begin position="1027"/>
        <end position="1056"/>
    </location>
</feature>
<feature type="region of interest" description="Disordered" evidence="6">
    <location>
        <begin position="1"/>
        <end position="21"/>
    </location>
</feature>
<feature type="compositionally biased region" description="Low complexity" evidence="6">
    <location>
        <begin position="659"/>
        <end position="684"/>
    </location>
</feature>
<evidence type="ECO:0000256" key="1">
    <source>
        <dbReference type="ARBA" id="ARBA00004123"/>
    </source>
</evidence>
<organism evidence="7 8">
    <name type="scientific">Daedalea quercina L-15889</name>
    <dbReference type="NCBI Taxonomy" id="1314783"/>
    <lineage>
        <taxon>Eukaryota</taxon>
        <taxon>Fungi</taxon>
        <taxon>Dikarya</taxon>
        <taxon>Basidiomycota</taxon>
        <taxon>Agaricomycotina</taxon>
        <taxon>Agaricomycetes</taxon>
        <taxon>Polyporales</taxon>
        <taxon>Fomitopsis</taxon>
    </lineage>
</organism>
<feature type="compositionally biased region" description="Pro residues" evidence="6">
    <location>
        <begin position="910"/>
        <end position="921"/>
    </location>
</feature>
<feature type="compositionally biased region" description="Low complexity" evidence="6">
    <location>
        <begin position="1646"/>
        <end position="1678"/>
    </location>
</feature>
<feature type="compositionally biased region" description="Polar residues" evidence="6">
    <location>
        <begin position="706"/>
        <end position="715"/>
    </location>
</feature>
<keyword evidence="3" id="KW-0805">Transcription regulation</keyword>
<keyword evidence="4" id="KW-0804">Transcription</keyword>
<feature type="compositionally biased region" description="Polar residues" evidence="6">
    <location>
        <begin position="591"/>
        <end position="610"/>
    </location>
</feature>
<gene>
    <name evidence="7" type="ORF">DAEQUDRAFT_718508</name>
</gene>
<evidence type="ECO:0000313" key="8">
    <source>
        <dbReference type="Proteomes" id="UP000076727"/>
    </source>
</evidence>